<dbReference type="KEGG" id="dal:Dalk_0625"/>
<gene>
    <name evidence="1" type="ordered locus">Dalk_0625</name>
</gene>
<protein>
    <submittedName>
        <fullName evidence="1">Uncharacterized protein</fullName>
    </submittedName>
</protein>
<dbReference type="HOGENOM" id="CLU_148544_0_0_7"/>
<keyword evidence="2" id="KW-1185">Reference proteome</keyword>
<dbReference type="AlphaFoldDB" id="B8FJQ2"/>
<dbReference type="eggNOG" id="ENOG5032VNR">
    <property type="taxonomic scope" value="Bacteria"/>
</dbReference>
<evidence type="ECO:0000313" key="1">
    <source>
        <dbReference type="EMBL" id="ACL02330.1"/>
    </source>
</evidence>
<reference evidence="1 2" key="1">
    <citation type="journal article" date="2012" name="Environ. Microbiol.">
        <title>The genome sequence of Desulfatibacillum alkenivorans AK-01: a blueprint for anaerobic alkane oxidation.</title>
        <authorList>
            <person name="Callaghan A.V."/>
            <person name="Morris B.E."/>
            <person name="Pereira I.A."/>
            <person name="McInerney M.J."/>
            <person name="Austin R.N."/>
            <person name="Groves J.T."/>
            <person name="Kukor J.J."/>
            <person name="Suflita J.M."/>
            <person name="Young L.Y."/>
            <person name="Zylstra G.J."/>
            <person name="Wawrik B."/>
        </authorList>
    </citation>
    <scope>NUCLEOTIDE SEQUENCE [LARGE SCALE GENOMIC DNA]</scope>
    <source>
        <strain evidence="1 2">AK-01</strain>
    </source>
</reference>
<dbReference type="EMBL" id="CP001322">
    <property type="protein sequence ID" value="ACL02330.1"/>
    <property type="molecule type" value="Genomic_DNA"/>
</dbReference>
<name>B8FJQ2_DESAL</name>
<proteinExistence type="predicted"/>
<dbReference type="Proteomes" id="UP000000739">
    <property type="component" value="Chromosome"/>
</dbReference>
<dbReference type="RefSeq" id="WP_012609769.1">
    <property type="nucleotide sequence ID" value="NC_011768.1"/>
</dbReference>
<sequence length="139" mass="15888">MTINTYQVHNVLRAYGRQLSTGKRLARQTAKETPAPADKITISTEARKKSVVDKVTSDIIDRIYHEGPNETLEKEVFKELEDEFGNPLSIGRKGTEMVFRAIGKRLGEDIQDLSQEDSDRLKARLEEITRDKVQQNMLQ</sequence>
<evidence type="ECO:0000313" key="2">
    <source>
        <dbReference type="Proteomes" id="UP000000739"/>
    </source>
</evidence>
<dbReference type="NCBIfam" id="NF041863">
    <property type="entry name" value="DVU0524_fam"/>
    <property type="match status" value="1"/>
</dbReference>
<accession>B8FJQ2</accession>
<organism evidence="1 2">
    <name type="scientific">Desulfatibacillum aliphaticivorans</name>
    <dbReference type="NCBI Taxonomy" id="218208"/>
    <lineage>
        <taxon>Bacteria</taxon>
        <taxon>Pseudomonadati</taxon>
        <taxon>Thermodesulfobacteriota</taxon>
        <taxon>Desulfobacteria</taxon>
        <taxon>Desulfobacterales</taxon>
        <taxon>Desulfatibacillaceae</taxon>
        <taxon>Desulfatibacillum</taxon>
    </lineage>
</organism>
<dbReference type="InterPro" id="IPR049840">
    <property type="entry name" value="DVU0524-like"/>
</dbReference>